<evidence type="ECO:0000256" key="1">
    <source>
        <dbReference type="SAM" id="SignalP"/>
    </source>
</evidence>
<organism evidence="2 3">
    <name type="scientific">Methylorubrum aminovorans</name>
    <dbReference type="NCBI Taxonomy" id="269069"/>
    <lineage>
        <taxon>Bacteria</taxon>
        <taxon>Pseudomonadati</taxon>
        <taxon>Pseudomonadota</taxon>
        <taxon>Alphaproteobacteria</taxon>
        <taxon>Hyphomicrobiales</taxon>
        <taxon>Methylobacteriaceae</taxon>
        <taxon>Methylorubrum</taxon>
    </lineage>
</organism>
<dbReference type="InterPro" id="IPR012334">
    <property type="entry name" value="Pectin_lyas_fold"/>
</dbReference>
<feature type="chain" id="PRO_5046103663" description="Pectate lyase superfamily protein domain-containing protein" evidence="1">
    <location>
        <begin position="21"/>
        <end position="634"/>
    </location>
</feature>
<keyword evidence="1" id="KW-0732">Signal</keyword>
<accession>A0ABQ4UJ07</accession>
<dbReference type="InterPro" id="IPR011050">
    <property type="entry name" value="Pectin_lyase_fold/virulence"/>
</dbReference>
<dbReference type="Gene3D" id="2.160.20.10">
    <property type="entry name" value="Single-stranded right-handed beta-helix, Pectin lyase-like"/>
    <property type="match status" value="1"/>
</dbReference>
<dbReference type="RefSeq" id="WP_238225200.1">
    <property type="nucleotide sequence ID" value="NZ_BPRC01000010.1"/>
</dbReference>
<keyword evidence="3" id="KW-1185">Reference proteome</keyword>
<dbReference type="SUPFAM" id="SSF51126">
    <property type="entry name" value="Pectin lyase-like"/>
    <property type="match status" value="1"/>
</dbReference>
<gene>
    <name evidence="2" type="ORF">LNAOJCKE_2978</name>
</gene>
<evidence type="ECO:0000313" key="3">
    <source>
        <dbReference type="Proteomes" id="UP001055039"/>
    </source>
</evidence>
<evidence type="ECO:0008006" key="4">
    <source>
        <dbReference type="Google" id="ProtNLM"/>
    </source>
</evidence>
<dbReference type="EMBL" id="BPRC01000010">
    <property type="protein sequence ID" value="GJE65765.1"/>
    <property type="molecule type" value="Genomic_DNA"/>
</dbReference>
<proteinExistence type="predicted"/>
<reference evidence="2" key="1">
    <citation type="journal article" date="2021" name="Front. Microbiol.">
        <title>Comprehensive Comparative Genomics and Phenotyping of Methylobacterium Species.</title>
        <authorList>
            <person name="Alessa O."/>
            <person name="Ogura Y."/>
            <person name="Fujitani Y."/>
            <person name="Takami H."/>
            <person name="Hayashi T."/>
            <person name="Sahin N."/>
            <person name="Tani A."/>
        </authorList>
    </citation>
    <scope>NUCLEOTIDE SEQUENCE</scope>
    <source>
        <strain evidence="2">NBRC 15686</strain>
    </source>
</reference>
<sequence length="634" mass="64002">MKRFLAALVTVVALASPALAQTRALPPGEIRSNGDITFGNALKLGKREGNKTVITPDSLQIQGPGSSGPVDGMSVTPSATTTANTLSALLGRTVYITDFMPLGSTDITAALGLAEAKLGAGGGRILLPFSTAGYTITAKHQFNSNVSVEGEGRSAAIITSNFNGDVFAFGDGTTTNQNSGVRNVTFRSSITRTSGAAVALRGTFNAKVADVTCDVNPYVCVDIYSGPNAFKIHVDRIMVPAAGYVGIRVGFGNADGGPADIFINEPIISDQTRAGIEIASTGGVQLNGGDLLTNKNALLVSPGNGQKVFALYARGTYLDTSVEEGLKIAPTGTGVVVDSQFSDLWSATNGQTTGKAGALVQGTAASVRSVSFNGPRSFNNGGEGIRVEGGAYIDISNPQIGFNGLFANNTYSGIYVAAGVSNWSITGGRSGAGTGFTATNRQKYGIEVAPGSGNRFGIVNVDLTGNVTGALSNGATGSDQTVIARGAPYAFNGANFGVGTNAPGNLVTIVGPSRQPSQASAGGATVQISSGTGATSDTGIFLGSQTNTSGWMQCASPGSLTLPCLVNPNGGAVGLGKPAATSTADVPSIPLTNGQPTTKTSPVSGMAPMYVDGQANKLCFIIGATTSCAQLTSQ</sequence>
<comment type="caution">
    <text evidence="2">The sequence shown here is derived from an EMBL/GenBank/DDBJ whole genome shotgun (WGS) entry which is preliminary data.</text>
</comment>
<protein>
    <recommendedName>
        <fullName evidence="4">Pectate lyase superfamily protein domain-containing protein</fullName>
    </recommendedName>
</protein>
<feature type="signal peptide" evidence="1">
    <location>
        <begin position="1"/>
        <end position="20"/>
    </location>
</feature>
<evidence type="ECO:0000313" key="2">
    <source>
        <dbReference type="EMBL" id="GJE65765.1"/>
    </source>
</evidence>
<name>A0ABQ4UJ07_9HYPH</name>
<reference evidence="2" key="2">
    <citation type="submission" date="2021-08" db="EMBL/GenBank/DDBJ databases">
        <authorList>
            <person name="Tani A."/>
            <person name="Ola A."/>
            <person name="Ogura Y."/>
            <person name="Katsura K."/>
            <person name="Hayashi T."/>
        </authorList>
    </citation>
    <scope>NUCLEOTIDE SEQUENCE</scope>
    <source>
        <strain evidence="2">NBRC 15686</strain>
    </source>
</reference>
<dbReference type="Proteomes" id="UP001055039">
    <property type="component" value="Unassembled WGS sequence"/>
</dbReference>